<name>A0ABY8P128_9GAMM</name>
<sequence>MTQLLMKFTIFSFIIFSSNTIKAQVEIKHWINKENDLPCSVDIDYTKCYLLENNQTILVKSSNSDENSIEQDWEKTIQ</sequence>
<evidence type="ECO:0000313" key="1">
    <source>
        <dbReference type="EMBL" id="WGO83191.1"/>
    </source>
</evidence>
<keyword evidence="2" id="KW-1185">Reference proteome</keyword>
<dbReference type="Proteomes" id="UP001231859">
    <property type="component" value="Chromosome"/>
</dbReference>
<accession>A0ABY8P128</accession>
<organism evidence="1 2">
    <name type="scientific">Arsenophonus apicola</name>
    <dbReference type="NCBI Taxonomy" id="2879119"/>
    <lineage>
        <taxon>Bacteria</taxon>
        <taxon>Pseudomonadati</taxon>
        <taxon>Pseudomonadota</taxon>
        <taxon>Gammaproteobacteria</taxon>
        <taxon>Enterobacterales</taxon>
        <taxon>Morganellaceae</taxon>
        <taxon>Arsenophonus</taxon>
    </lineage>
</organism>
<dbReference type="RefSeq" id="WP_280937846.1">
    <property type="nucleotide sequence ID" value="NZ_CP123759.1"/>
</dbReference>
<gene>
    <name evidence="1" type="ORF">QG404_12730</name>
</gene>
<reference evidence="1 2" key="1">
    <citation type="submission" date="2023-04" db="EMBL/GenBank/DDBJ databases">
        <title>Genome dynamics across the evolutionary transition to endosymbiosis.</title>
        <authorList>
            <person name="Siozios S."/>
            <person name="Nadal-Jimenez P."/>
            <person name="Azagi T."/>
            <person name="Sprong H."/>
            <person name="Frost C.L."/>
            <person name="Parratt S.R."/>
            <person name="Taylor G."/>
            <person name="Brettell L."/>
            <person name="Lew K.C."/>
            <person name="Croft L."/>
            <person name="King K.C."/>
            <person name="Brockhurst M.A."/>
            <person name="Hypsa V."/>
            <person name="Novakova E."/>
            <person name="Darby A.C."/>
            <person name="Hurst G.D.D."/>
        </authorList>
    </citation>
    <scope>NUCLEOTIDE SEQUENCE [LARGE SCALE GENOMIC DNA]</scope>
    <source>
        <strain evidence="2">aApi_AU</strain>
    </source>
</reference>
<dbReference type="EMBL" id="CP123759">
    <property type="protein sequence ID" value="WGO83191.1"/>
    <property type="molecule type" value="Genomic_DNA"/>
</dbReference>
<proteinExistence type="predicted"/>
<protein>
    <submittedName>
        <fullName evidence="1">Uncharacterized protein</fullName>
    </submittedName>
</protein>
<evidence type="ECO:0000313" key="2">
    <source>
        <dbReference type="Proteomes" id="UP001231859"/>
    </source>
</evidence>